<protein>
    <submittedName>
        <fullName evidence="1">Uncharacterized protein</fullName>
    </submittedName>
</protein>
<dbReference type="GeneID" id="85394315"/>
<proteinExistence type="predicted"/>
<sequence>MSLLPAHVAATSAPARRDQLSSTRELLPHFWVCLVLADHELFRPCSLPRPCARRAYQLSHFRIPCHLRILSIRDHHIAPPVQPISPPYLMLRFETGHHFPFPMQLRISTIRHEHSVVVMMLPRPSGLFDTCFAHVSTSAGPLPNQALMVPPV</sequence>
<dbReference type="AlphaFoldDB" id="A0AAD8ULA8"/>
<reference evidence="1" key="1">
    <citation type="submission" date="2021-12" db="EMBL/GenBank/DDBJ databases">
        <title>Comparative genomics, transcriptomics and evolutionary studies reveal genomic signatures of adaptation to plant cell wall in hemibiotrophic fungi.</title>
        <authorList>
            <consortium name="DOE Joint Genome Institute"/>
            <person name="Baroncelli R."/>
            <person name="Diaz J.F."/>
            <person name="Benocci T."/>
            <person name="Peng M."/>
            <person name="Battaglia E."/>
            <person name="Haridas S."/>
            <person name="Andreopoulos W."/>
            <person name="Labutti K."/>
            <person name="Pangilinan J."/>
            <person name="Floch G.L."/>
            <person name="Makela M.R."/>
            <person name="Henrissat B."/>
            <person name="Grigoriev I.V."/>
            <person name="Crouch J.A."/>
            <person name="De Vries R.P."/>
            <person name="Sukno S.A."/>
            <person name="Thon M.R."/>
        </authorList>
    </citation>
    <scope>NUCLEOTIDE SEQUENCE</scope>
    <source>
        <strain evidence="1">CBS 112980</strain>
    </source>
</reference>
<organism evidence="1 2">
    <name type="scientific">Glomerella acutata</name>
    <name type="common">Colletotrichum acutatum</name>
    <dbReference type="NCBI Taxonomy" id="27357"/>
    <lineage>
        <taxon>Eukaryota</taxon>
        <taxon>Fungi</taxon>
        <taxon>Dikarya</taxon>
        <taxon>Ascomycota</taxon>
        <taxon>Pezizomycotina</taxon>
        <taxon>Sordariomycetes</taxon>
        <taxon>Hypocreomycetidae</taxon>
        <taxon>Glomerellales</taxon>
        <taxon>Glomerellaceae</taxon>
        <taxon>Colletotrichum</taxon>
        <taxon>Colletotrichum acutatum species complex</taxon>
    </lineage>
</organism>
<gene>
    <name evidence="1" type="ORF">BDZ83DRAFT_650966</name>
</gene>
<evidence type="ECO:0000313" key="1">
    <source>
        <dbReference type="EMBL" id="KAK1725946.1"/>
    </source>
</evidence>
<name>A0AAD8ULA8_GLOAC</name>
<dbReference type="EMBL" id="JAHMHS010000037">
    <property type="protein sequence ID" value="KAK1725946.1"/>
    <property type="molecule type" value="Genomic_DNA"/>
</dbReference>
<dbReference type="Proteomes" id="UP001244207">
    <property type="component" value="Unassembled WGS sequence"/>
</dbReference>
<keyword evidence="2" id="KW-1185">Reference proteome</keyword>
<accession>A0AAD8ULA8</accession>
<evidence type="ECO:0000313" key="2">
    <source>
        <dbReference type="Proteomes" id="UP001244207"/>
    </source>
</evidence>
<dbReference type="RefSeq" id="XP_060366001.1">
    <property type="nucleotide sequence ID" value="XM_060510416.1"/>
</dbReference>
<comment type="caution">
    <text evidence="1">The sequence shown here is derived from an EMBL/GenBank/DDBJ whole genome shotgun (WGS) entry which is preliminary data.</text>
</comment>